<proteinExistence type="predicted"/>
<sequence>MNTQNFKTAVLHKDSYIDKSLLIKEILKTSSTNIVISCPQKWGKTLNMDMIKTFFNPRNDDAGYFKNLYLFTGGKDNVKFKLDKTKCLKIITEDNGYY</sequence>
<feature type="domain" description="AAA-ATPase-like" evidence="1">
    <location>
        <begin position="3"/>
        <end position="72"/>
    </location>
</feature>
<keyword evidence="3" id="KW-1185">Reference proteome</keyword>
<organism evidence="2 3">
    <name type="scientific">Blepharisma stoltei</name>
    <dbReference type="NCBI Taxonomy" id="1481888"/>
    <lineage>
        <taxon>Eukaryota</taxon>
        <taxon>Sar</taxon>
        <taxon>Alveolata</taxon>
        <taxon>Ciliophora</taxon>
        <taxon>Postciliodesmatophora</taxon>
        <taxon>Heterotrichea</taxon>
        <taxon>Heterotrichida</taxon>
        <taxon>Blepharismidae</taxon>
        <taxon>Blepharisma</taxon>
    </lineage>
</organism>
<dbReference type="EMBL" id="CAJZBQ010000022">
    <property type="protein sequence ID" value="CAG9319193.1"/>
    <property type="molecule type" value="Genomic_DNA"/>
</dbReference>
<evidence type="ECO:0000313" key="2">
    <source>
        <dbReference type="EMBL" id="CAG9319193.1"/>
    </source>
</evidence>
<name>A0AAU9IZS5_9CILI</name>
<accession>A0AAU9IZS5</accession>
<comment type="caution">
    <text evidence="2">The sequence shown here is derived from an EMBL/GenBank/DDBJ whole genome shotgun (WGS) entry which is preliminary data.</text>
</comment>
<gene>
    <name evidence="2" type="ORF">BSTOLATCC_MIC23402</name>
</gene>
<dbReference type="InterPro" id="IPR018631">
    <property type="entry name" value="AAA-ATPase-like_dom"/>
</dbReference>
<evidence type="ECO:0000313" key="3">
    <source>
        <dbReference type="Proteomes" id="UP001162131"/>
    </source>
</evidence>
<dbReference type="Pfam" id="PF09820">
    <property type="entry name" value="AAA-ATPase_like"/>
    <property type="match status" value="1"/>
</dbReference>
<evidence type="ECO:0000259" key="1">
    <source>
        <dbReference type="Pfam" id="PF09820"/>
    </source>
</evidence>
<reference evidence="2" key="1">
    <citation type="submission" date="2021-09" db="EMBL/GenBank/DDBJ databases">
        <authorList>
            <consortium name="AG Swart"/>
            <person name="Singh M."/>
            <person name="Singh A."/>
            <person name="Seah K."/>
            <person name="Emmerich C."/>
        </authorList>
    </citation>
    <scope>NUCLEOTIDE SEQUENCE</scope>
    <source>
        <strain evidence="2">ATCC30299</strain>
    </source>
</reference>
<dbReference type="AlphaFoldDB" id="A0AAU9IZS5"/>
<dbReference type="Proteomes" id="UP001162131">
    <property type="component" value="Unassembled WGS sequence"/>
</dbReference>
<protein>
    <recommendedName>
        <fullName evidence="1">AAA-ATPase-like domain-containing protein</fullName>
    </recommendedName>
</protein>